<dbReference type="InterPro" id="IPR019734">
    <property type="entry name" value="TPR_rpt"/>
</dbReference>
<dbReference type="SMART" id="SM00028">
    <property type="entry name" value="TPR"/>
    <property type="match status" value="4"/>
</dbReference>
<organism evidence="2 3">
    <name type="scientific">Acanthopleuribacter pedis</name>
    <dbReference type="NCBI Taxonomy" id="442870"/>
    <lineage>
        <taxon>Bacteria</taxon>
        <taxon>Pseudomonadati</taxon>
        <taxon>Acidobacteriota</taxon>
        <taxon>Holophagae</taxon>
        <taxon>Acanthopleuribacterales</taxon>
        <taxon>Acanthopleuribacteraceae</taxon>
        <taxon>Acanthopleuribacter</taxon>
    </lineage>
</organism>
<dbReference type="Gene3D" id="1.25.40.10">
    <property type="entry name" value="Tetratricopeptide repeat domain"/>
    <property type="match status" value="1"/>
</dbReference>
<reference evidence="2" key="1">
    <citation type="submission" date="2021-03" db="EMBL/GenBank/DDBJ databases">
        <authorList>
            <person name="Wang G."/>
        </authorList>
    </citation>
    <scope>NUCLEOTIDE SEQUENCE</scope>
    <source>
        <strain evidence="2">KCTC 12899</strain>
    </source>
</reference>
<dbReference type="EMBL" id="JAFREP010000001">
    <property type="protein sequence ID" value="MBO1317121.1"/>
    <property type="molecule type" value="Genomic_DNA"/>
</dbReference>
<name>A0A8J7U3C5_9BACT</name>
<keyword evidence="1" id="KW-0802">TPR repeat</keyword>
<dbReference type="PANTHER" id="PTHR44749">
    <property type="entry name" value="SUPPRESSOR OF RPS4-RLD 1"/>
    <property type="match status" value="1"/>
</dbReference>
<comment type="caution">
    <text evidence="2">The sequence shown here is derived from an EMBL/GenBank/DDBJ whole genome shotgun (WGS) entry which is preliminary data.</text>
</comment>
<evidence type="ECO:0000313" key="3">
    <source>
        <dbReference type="Proteomes" id="UP000664417"/>
    </source>
</evidence>
<gene>
    <name evidence="2" type="ORF">J3U88_01530</name>
</gene>
<dbReference type="AlphaFoldDB" id="A0A8J7U3C5"/>
<dbReference type="PROSITE" id="PS50005">
    <property type="entry name" value="TPR"/>
    <property type="match status" value="1"/>
</dbReference>
<evidence type="ECO:0000313" key="2">
    <source>
        <dbReference type="EMBL" id="MBO1317121.1"/>
    </source>
</evidence>
<dbReference type="GO" id="GO:0045892">
    <property type="term" value="P:negative regulation of DNA-templated transcription"/>
    <property type="evidence" value="ECO:0007669"/>
    <property type="project" value="InterPro"/>
</dbReference>
<dbReference type="RefSeq" id="WP_207856354.1">
    <property type="nucleotide sequence ID" value="NZ_JAFREP010000001.1"/>
</dbReference>
<dbReference type="SUPFAM" id="SSF48452">
    <property type="entry name" value="TPR-like"/>
    <property type="match status" value="1"/>
</dbReference>
<feature type="repeat" description="TPR" evidence="1">
    <location>
        <begin position="161"/>
        <end position="194"/>
    </location>
</feature>
<proteinExistence type="predicted"/>
<sequence length="211" mass="23753">MFVPVVRVLCVLLLFGFVVVGTTFAQDMRVLNEGRFLIAEKKFDQALQKFDAILKSHPNHLEAKLGKMEALGSQRKTSDVAKVAGVAKAGGSADELTLSGYNKFWKKDFPGALADFNSATQKDANAYMAHYLAGYLNWRLIKYDQALVHLEKTVKLKPDMAEAYYILGEIYKSKGDAKKVITYWNEYMKRIPHSGTRFDYVNNTLKKLGGQ</sequence>
<dbReference type="InterPro" id="IPR011990">
    <property type="entry name" value="TPR-like_helical_dom_sf"/>
</dbReference>
<keyword evidence="3" id="KW-1185">Reference proteome</keyword>
<dbReference type="Pfam" id="PF13414">
    <property type="entry name" value="TPR_11"/>
    <property type="match status" value="1"/>
</dbReference>
<evidence type="ECO:0000256" key="1">
    <source>
        <dbReference type="PROSITE-ProRule" id="PRU00339"/>
    </source>
</evidence>
<dbReference type="InterPro" id="IPR044650">
    <property type="entry name" value="SRFR1-like"/>
</dbReference>
<dbReference type="PANTHER" id="PTHR44749:SF1">
    <property type="entry name" value="TETRATRICOPEPTIDE-LIKE HELICAL DOMAIN-CONTAINING PROTEIN"/>
    <property type="match status" value="1"/>
</dbReference>
<accession>A0A8J7U3C5</accession>
<protein>
    <submittedName>
        <fullName evidence="2">Tetratricopeptide repeat protein</fullName>
    </submittedName>
</protein>
<dbReference type="Proteomes" id="UP000664417">
    <property type="component" value="Unassembled WGS sequence"/>
</dbReference>